<protein>
    <submittedName>
        <fullName evidence="1">Uncharacterized protein</fullName>
    </submittedName>
</protein>
<dbReference type="AlphaFoldDB" id="A0AA39QP87"/>
<name>A0AA39QP87_9AGAR</name>
<accession>A0AA39QP87</accession>
<organism evidence="1 2">
    <name type="scientific">Armillaria luteobubalina</name>
    <dbReference type="NCBI Taxonomy" id="153913"/>
    <lineage>
        <taxon>Eukaryota</taxon>
        <taxon>Fungi</taxon>
        <taxon>Dikarya</taxon>
        <taxon>Basidiomycota</taxon>
        <taxon>Agaricomycotina</taxon>
        <taxon>Agaricomycetes</taxon>
        <taxon>Agaricomycetidae</taxon>
        <taxon>Agaricales</taxon>
        <taxon>Marasmiineae</taxon>
        <taxon>Physalacriaceae</taxon>
        <taxon>Armillaria</taxon>
    </lineage>
</organism>
<proteinExistence type="predicted"/>
<sequence length="402" mass="44960">MATDLPQELIDKILDESVVQREDMLLPDYPSLRALSLTSRRFTPSCQARLFKDINLIRKSCKQFKDLLLESPHLGSYVSSLRMYYHSVSPVVVDVLLHLPNLYTLNVDRTCLVSIAEYMDTSLQSVRVFSLIGAQLPNVSTLPTAISLLPSVETLELKGIGLENANPIPFMLPKDRRIPSPRTILLSVTDARTLSELLCNLTGPNPGARLDKVRTLQIRISRRASVQDRWDIERLLVLTRPALEHLTLVIPERSFPPPMDFSQHSKLRTLCLRMPLNAFAAPSELQTDTLPDSLATLPQTTVLVLLSLTQHTGDTPVRDNSQWLALNNVFSQRKRTYLHIILETEAATFTVEIVMAERLALISIIQCVVTVREEGRLLVSAPSLGNGTLTETSPFCAILSDH</sequence>
<reference evidence="1" key="1">
    <citation type="submission" date="2023-06" db="EMBL/GenBank/DDBJ databases">
        <authorList>
            <consortium name="Lawrence Berkeley National Laboratory"/>
            <person name="Ahrendt S."/>
            <person name="Sahu N."/>
            <person name="Indic B."/>
            <person name="Wong-Bajracharya J."/>
            <person name="Merenyi Z."/>
            <person name="Ke H.-M."/>
            <person name="Monk M."/>
            <person name="Kocsube S."/>
            <person name="Drula E."/>
            <person name="Lipzen A."/>
            <person name="Balint B."/>
            <person name="Henrissat B."/>
            <person name="Andreopoulos B."/>
            <person name="Martin F.M."/>
            <person name="Harder C.B."/>
            <person name="Rigling D."/>
            <person name="Ford K.L."/>
            <person name="Foster G.D."/>
            <person name="Pangilinan J."/>
            <person name="Papanicolaou A."/>
            <person name="Barry K."/>
            <person name="LaButti K."/>
            <person name="Viragh M."/>
            <person name="Koriabine M."/>
            <person name="Yan M."/>
            <person name="Riley R."/>
            <person name="Champramary S."/>
            <person name="Plett K.L."/>
            <person name="Tsai I.J."/>
            <person name="Slot J."/>
            <person name="Sipos G."/>
            <person name="Plett J."/>
            <person name="Nagy L.G."/>
            <person name="Grigoriev I.V."/>
        </authorList>
    </citation>
    <scope>NUCLEOTIDE SEQUENCE</scope>
    <source>
        <strain evidence="1">HWK02</strain>
    </source>
</reference>
<dbReference type="InterPro" id="IPR032675">
    <property type="entry name" value="LRR_dom_sf"/>
</dbReference>
<dbReference type="EMBL" id="JAUEPU010000001">
    <property type="protein sequence ID" value="KAK0506602.1"/>
    <property type="molecule type" value="Genomic_DNA"/>
</dbReference>
<comment type="caution">
    <text evidence="1">The sequence shown here is derived from an EMBL/GenBank/DDBJ whole genome shotgun (WGS) entry which is preliminary data.</text>
</comment>
<dbReference type="Proteomes" id="UP001175228">
    <property type="component" value="Unassembled WGS sequence"/>
</dbReference>
<gene>
    <name evidence="1" type="ORF">EDD18DRAFT_37437</name>
</gene>
<keyword evidence="2" id="KW-1185">Reference proteome</keyword>
<evidence type="ECO:0000313" key="2">
    <source>
        <dbReference type="Proteomes" id="UP001175228"/>
    </source>
</evidence>
<dbReference type="SUPFAM" id="SSF52047">
    <property type="entry name" value="RNI-like"/>
    <property type="match status" value="1"/>
</dbReference>
<dbReference type="Gene3D" id="3.80.10.10">
    <property type="entry name" value="Ribonuclease Inhibitor"/>
    <property type="match status" value="1"/>
</dbReference>
<evidence type="ECO:0000313" key="1">
    <source>
        <dbReference type="EMBL" id="KAK0506602.1"/>
    </source>
</evidence>